<reference evidence="1" key="1">
    <citation type="submission" date="2021-01" db="EMBL/GenBank/DDBJ databases">
        <title>Genomic Encyclopedia of Type Strains, Phase IV (KMG-IV): sequencing the most valuable type-strain genomes for metagenomic binning, comparative biology and taxonomic classification.</title>
        <authorList>
            <person name="Goeker M."/>
        </authorList>
    </citation>
    <scope>NUCLEOTIDE SEQUENCE</scope>
    <source>
        <strain evidence="1">DSM 25523</strain>
    </source>
</reference>
<sequence length="30" mass="3555">MSSSRRRTITVVLRPGQRLLVKARRRRSCD</sequence>
<evidence type="ECO:0000313" key="1">
    <source>
        <dbReference type="EMBL" id="MBM7589435.1"/>
    </source>
</evidence>
<evidence type="ECO:0000313" key="2">
    <source>
        <dbReference type="Proteomes" id="UP000717624"/>
    </source>
</evidence>
<keyword evidence="2" id="KW-1185">Reference proteome</keyword>
<accession>A0A938Y1H2</accession>
<dbReference type="Proteomes" id="UP000717624">
    <property type="component" value="Unassembled WGS sequence"/>
</dbReference>
<protein>
    <submittedName>
        <fullName evidence="1">Uncharacterized protein</fullName>
    </submittedName>
</protein>
<dbReference type="EMBL" id="JAFBEB010000002">
    <property type="protein sequence ID" value="MBM7589435.1"/>
    <property type="molecule type" value="Genomic_DNA"/>
</dbReference>
<proteinExistence type="predicted"/>
<dbReference type="AlphaFoldDB" id="A0A938Y1H2"/>
<gene>
    <name evidence="1" type="ORF">JOD01_001033</name>
</gene>
<comment type="caution">
    <text evidence="1">The sequence shown here is derived from an EMBL/GenBank/DDBJ whole genome shotgun (WGS) entry which is preliminary data.</text>
</comment>
<organism evidence="1 2">
    <name type="scientific">Brevibacillus fulvus</name>
    <dbReference type="NCBI Taxonomy" id="1125967"/>
    <lineage>
        <taxon>Bacteria</taxon>
        <taxon>Bacillati</taxon>
        <taxon>Bacillota</taxon>
        <taxon>Bacilli</taxon>
        <taxon>Bacillales</taxon>
        <taxon>Paenibacillaceae</taxon>
        <taxon>Brevibacillus</taxon>
    </lineage>
</organism>
<name>A0A938Y1H2_9BACL</name>